<dbReference type="Gene3D" id="1.20.910.10">
    <property type="entry name" value="Heme oxygenase-like"/>
    <property type="match status" value="1"/>
</dbReference>
<dbReference type="SUPFAM" id="SSF48613">
    <property type="entry name" value="Heme oxygenase-like"/>
    <property type="match status" value="1"/>
</dbReference>
<accession>A0A939GA98</accession>
<evidence type="ECO:0000313" key="2">
    <source>
        <dbReference type="Proteomes" id="UP000664795"/>
    </source>
</evidence>
<dbReference type="RefSeq" id="WP_207338661.1">
    <property type="nucleotide sequence ID" value="NZ_JAFMYU010000036.1"/>
</dbReference>
<dbReference type="GO" id="GO:0006788">
    <property type="term" value="P:heme oxidation"/>
    <property type="evidence" value="ECO:0007669"/>
    <property type="project" value="InterPro"/>
</dbReference>
<dbReference type="Proteomes" id="UP000664795">
    <property type="component" value="Unassembled WGS sequence"/>
</dbReference>
<dbReference type="CDD" id="cd19166">
    <property type="entry name" value="HemeO-bac"/>
    <property type="match status" value="1"/>
</dbReference>
<keyword evidence="2" id="KW-1185">Reference proteome</keyword>
<dbReference type="EMBL" id="JAFMYU010000036">
    <property type="protein sequence ID" value="MBO0934696.1"/>
    <property type="molecule type" value="Genomic_DNA"/>
</dbReference>
<comment type="caution">
    <text evidence="1">The sequence shown here is derived from an EMBL/GenBank/DDBJ whole genome shotgun (WGS) entry which is preliminary data.</text>
</comment>
<evidence type="ECO:0000313" key="1">
    <source>
        <dbReference type="EMBL" id="MBO0934696.1"/>
    </source>
</evidence>
<dbReference type="Pfam" id="PF01126">
    <property type="entry name" value="Heme_oxygenase"/>
    <property type="match status" value="1"/>
</dbReference>
<dbReference type="InterPro" id="IPR016084">
    <property type="entry name" value="Haem_Oase-like_multi-hlx"/>
</dbReference>
<reference evidence="1 2" key="1">
    <citation type="submission" date="2021-03" db="EMBL/GenBank/DDBJ databases">
        <title>Fibrella sp. HMF5036 genome sequencing and assembly.</title>
        <authorList>
            <person name="Kang H."/>
            <person name="Kim H."/>
            <person name="Bae S."/>
            <person name="Joh K."/>
        </authorList>
    </citation>
    <scope>NUCLEOTIDE SEQUENCE [LARGE SCALE GENOMIC DNA]</scope>
    <source>
        <strain evidence="1 2">HMF5036</strain>
    </source>
</reference>
<proteinExistence type="predicted"/>
<dbReference type="InterPro" id="IPR016053">
    <property type="entry name" value="Haem_Oase-like"/>
</dbReference>
<name>A0A939GA98_9BACT</name>
<sequence length="195" mass="21618">MTTALTDIMPHLKQETAGLHQQTEQLMHTGKLMAGSLSLAEYAHLLAIQTVFHRSLEQAVGHNDSFFSDFDWQSRQKTNWLLADLQQLNQPIPSVDDTLFAHLTGYQLLGAMYVAEGSMLGGRVIAKALARTPALCQAPIRFYTGYGDLTGPYWKAFGAYLTHRAPSHEADILAGAIRAFNSLIRVGQQTERIEC</sequence>
<dbReference type="GO" id="GO:0004392">
    <property type="term" value="F:heme oxygenase (decyclizing) activity"/>
    <property type="evidence" value="ECO:0007669"/>
    <property type="project" value="InterPro"/>
</dbReference>
<organism evidence="1 2">
    <name type="scientific">Fibrella aquatilis</name>
    <dbReference type="NCBI Taxonomy" id="2817059"/>
    <lineage>
        <taxon>Bacteria</taxon>
        <taxon>Pseudomonadati</taxon>
        <taxon>Bacteroidota</taxon>
        <taxon>Cytophagia</taxon>
        <taxon>Cytophagales</taxon>
        <taxon>Spirosomataceae</taxon>
        <taxon>Fibrella</taxon>
    </lineage>
</organism>
<dbReference type="AlphaFoldDB" id="A0A939GA98"/>
<protein>
    <submittedName>
        <fullName evidence="1">Biliverdin-producing heme oxygenase</fullName>
    </submittedName>
</protein>
<gene>
    <name evidence="1" type="ORF">J2I48_27045</name>
</gene>